<keyword evidence="2" id="KW-1185">Reference proteome</keyword>
<dbReference type="RefSeq" id="WP_186889103.1">
    <property type="nucleotide sequence ID" value="NZ_JACOFU010000001.1"/>
</dbReference>
<evidence type="ECO:0000313" key="2">
    <source>
        <dbReference type="Proteomes" id="UP000643610"/>
    </source>
</evidence>
<reference evidence="1 2" key="1">
    <citation type="submission" date="2020-08" db="EMBL/GenBank/DDBJ databases">
        <title>Novel species isolated from subtropical streams in China.</title>
        <authorList>
            <person name="Lu H."/>
        </authorList>
    </citation>
    <scope>NUCLEOTIDE SEQUENCE [LARGE SCALE GENOMIC DNA]</scope>
    <source>
        <strain evidence="1 2">KCTC 52442</strain>
    </source>
</reference>
<dbReference type="EMBL" id="JACOFU010000001">
    <property type="protein sequence ID" value="MBC3830058.1"/>
    <property type="molecule type" value="Genomic_DNA"/>
</dbReference>
<organism evidence="1 2">
    <name type="scientific">Undibacterium amnicola</name>
    <dbReference type="NCBI Taxonomy" id="1834038"/>
    <lineage>
        <taxon>Bacteria</taxon>
        <taxon>Pseudomonadati</taxon>
        <taxon>Pseudomonadota</taxon>
        <taxon>Betaproteobacteria</taxon>
        <taxon>Burkholderiales</taxon>
        <taxon>Oxalobacteraceae</taxon>
        <taxon>Undibacterium</taxon>
    </lineage>
</organism>
<evidence type="ECO:0000313" key="1">
    <source>
        <dbReference type="EMBL" id="MBC3830058.1"/>
    </source>
</evidence>
<proteinExistence type="predicted"/>
<name>A0ABR6XLC2_9BURK</name>
<gene>
    <name evidence="1" type="ORF">H8K33_00890</name>
</gene>
<dbReference type="Pfam" id="PF06906">
    <property type="entry name" value="DUF1272"/>
    <property type="match status" value="1"/>
</dbReference>
<protein>
    <submittedName>
        <fullName evidence="1">DUF1272 domain-containing protein</fullName>
    </submittedName>
</protein>
<dbReference type="InterPro" id="IPR010696">
    <property type="entry name" value="DUF1272"/>
</dbReference>
<comment type="caution">
    <text evidence="1">The sequence shown here is derived from an EMBL/GenBank/DDBJ whole genome shotgun (WGS) entry which is preliminary data.</text>
</comment>
<sequence length="118" mass="13400">MLELRASCEHCDKDLPPDAHDAMICSFECTFCLDCVISKLSGVCPNCHGNFVPRPIRPTNFGKNNNDLIHYPASTRRLFRPVDISKHTQELNAFREQLQTMQQPASINNQHLENSSDD</sequence>
<dbReference type="Proteomes" id="UP000643610">
    <property type="component" value="Unassembled WGS sequence"/>
</dbReference>
<accession>A0ABR6XLC2</accession>